<dbReference type="EMBL" id="JYLH01000006">
    <property type="protein sequence ID" value="KRP45896.1"/>
    <property type="molecule type" value="Genomic_DNA"/>
</dbReference>
<evidence type="ECO:0000256" key="1">
    <source>
        <dbReference type="SAM" id="Phobius"/>
    </source>
</evidence>
<proteinExistence type="predicted"/>
<name>A0A0R2YC76_9PSED</name>
<keyword evidence="1" id="KW-0472">Membrane</keyword>
<dbReference type="Proteomes" id="UP000051446">
    <property type="component" value="Unassembled WGS sequence"/>
</dbReference>
<dbReference type="PATRIC" id="fig|75588.4.peg.4863"/>
<dbReference type="AlphaFoldDB" id="A0A0R2YC76"/>
<feature type="transmembrane region" description="Helical" evidence="1">
    <location>
        <begin position="41"/>
        <end position="60"/>
    </location>
</feature>
<organism evidence="2 3">
    <name type="scientific">Pseudomonas libanensis</name>
    <dbReference type="NCBI Taxonomy" id="75588"/>
    <lineage>
        <taxon>Bacteria</taxon>
        <taxon>Pseudomonadati</taxon>
        <taxon>Pseudomonadota</taxon>
        <taxon>Gammaproteobacteria</taxon>
        <taxon>Pseudomonadales</taxon>
        <taxon>Pseudomonadaceae</taxon>
        <taxon>Pseudomonas</taxon>
    </lineage>
</organism>
<gene>
    <name evidence="2" type="ORF">TU73_12265</name>
</gene>
<keyword evidence="1" id="KW-1133">Transmembrane helix</keyword>
<protein>
    <submittedName>
        <fullName evidence="2">Uncharacterized protein</fullName>
    </submittedName>
</protein>
<keyword evidence="1" id="KW-0812">Transmembrane</keyword>
<comment type="caution">
    <text evidence="2">The sequence shown here is derived from an EMBL/GenBank/DDBJ whole genome shotgun (WGS) entry which is preliminary data.</text>
</comment>
<evidence type="ECO:0000313" key="2">
    <source>
        <dbReference type="EMBL" id="KRP45896.1"/>
    </source>
</evidence>
<evidence type="ECO:0000313" key="3">
    <source>
        <dbReference type="Proteomes" id="UP000051446"/>
    </source>
</evidence>
<accession>A0A0R2YC76</accession>
<sequence>MRPAVLIRQTSAYSLLAIQQVCTRVSGEDCRRIKFTEAGKFAGATFFGGLGGWAALLSVSQPL</sequence>
<reference evidence="2 3" key="1">
    <citation type="submission" date="2015-02" db="EMBL/GenBank/DDBJ databases">
        <title>Pseudomonas helleri sp. nov. and Pseudomonas weihenstephanensis sp. nov., isolated from raw cows milk.</title>
        <authorList>
            <person name="von Neubeck M."/>
            <person name="Huptas C."/>
            <person name="Wenning M."/>
            <person name="Scherer S."/>
        </authorList>
    </citation>
    <scope>NUCLEOTIDE SEQUENCE [LARGE SCALE GENOMIC DNA]</scope>
    <source>
        <strain evidence="2 3">DSM 17149</strain>
    </source>
</reference>